<reference evidence="1" key="1">
    <citation type="submission" date="2021-08" db="EMBL/GenBank/DDBJ databases">
        <title>DNA methylation of m4C regulates biosynthesis of daptomycin in Streptomyces roseosporus L30.</title>
        <authorList>
            <person name="Fang J.-L."/>
        </authorList>
    </citation>
    <scope>NUCLEOTIDE SEQUENCE</scope>
    <source>
        <strain evidence="1">L30</strain>
    </source>
</reference>
<sequence length="149" mass="15956">MRIKMIDVDELWFVVTVARGSGAAKVDHPGVCGKSVATALREIAEQLDALHPPYACDATPEPQHDYAEPLGPGGTLDAARRTWTDGTGHTWDLSGRWIAAETGGEWEWSGQLDTSGRPVMRAVGSDVQESLDVLRVVYGPISPSTGGRS</sequence>
<gene>
    <name evidence="1" type="ORF">K7395_24910</name>
</gene>
<protein>
    <submittedName>
        <fullName evidence="1">PhiSA1p31-related protein</fullName>
    </submittedName>
</protein>
<dbReference type="RefSeq" id="WP_006124532.1">
    <property type="nucleotide sequence ID" value="NZ_CP098609.1"/>
</dbReference>
<name>A0ABY4V674_STRFL</name>
<evidence type="ECO:0000313" key="2">
    <source>
        <dbReference type="Proteomes" id="UP001056079"/>
    </source>
</evidence>
<evidence type="ECO:0000313" key="1">
    <source>
        <dbReference type="EMBL" id="USC49731.1"/>
    </source>
</evidence>
<dbReference type="Proteomes" id="UP001056079">
    <property type="component" value="Chromosome"/>
</dbReference>
<organism evidence="1 2">
    <name type="scientific">Streptomyces filamentosus</name>
    <name type="common">Streptomyces roseosporus</name>
    <dbReference type="NCBI Taxonomy" id="67294"/>
    <lineage>
        <taxon>Bacteria</taxon>
        <taxon>Bacillati</taxon>
        <taxon>Actinomycetota</taxon>
        <taxon>Actinomycetes</taxon>
        <taxon>Kitasatosporales</taxon>
        <taxon>Streptomycetaceae</taxon>
        <taxon>Streptomyces</taxon>
    </lineage>
</organism>
<dbReference type="EMBL" id="CP098609">
    <property type="protein sequence ID" value="USC49731.1"/>
    <property type="molecule type" value="Genomic_DNA"/>
</dbReference>
<accession>A0ABY4V674</accession>
<proteinExistence type="predicted"/>
<dbReference type="NCBIfam" id="NF038082">
    <property type="entry name" value="phiSA1p31"/>
    <property type="match status" value="1"/>
</dbReference>
<keyword evidence="2" id="KW-1185">Reference proteome</keyword>